<dbReference type="NCBIfam" id="NF003644">
    <property type="entry name" value="PRK05286.1-1"/>
    <property type="match status" value="1"/>
</dbReference>
<keyword evidence="7 11" id="KW-0665">Pyrimidine biosynthesis</keyword>
<accession>A0ABX1NVI0</accession>
<keyword evidence="8 11" id="KW-0560">Oxidoreductase</keyword>
<feature type="domain" description="Dihydroorotate dehydrogenase catalytic" evidence="12">
    <location>
        <begin position="44"/>
        <end position="326"/>
    </location>
</feature>
<feature type="binding site" evidence="11">
    <location>
        <position position="169"/>
    </location>
    <ligand>
        <name>FMN</name>
        <dbReference type="ChEBI" id="CHEBI:58210"/>
    </ligand>
</feature>
<dbReference type="NCBIfam" id="NF003646">
    <property type="entry name" value="PRK05286.1-4"/>
    <property type="match status" value="1"/>
</dbReference>
<protein>
    <recommendedName>
        <fullName evidence="11">Dihydroorotate dehydrogenase (quinone)</fullName>
        <ecNumber evidence="11">1.3.5.2</ecNumber>
    </recommendedName>
    <alternativeName>
        <fullName evidence="11">DHOdehase</fullName>
        <shortName evidence="11">DHOD</shortName>
        <shortName evidence="11">DHODase</shortName>
    </alternativeName>
    <alternativeName>
        <fullName evidence="11">Dihydroorotate oxidase</fullName>
    </alternativeName>
</protein>
<feature type="binding site" evidence="11">
    <location>
        <position position="136"/>
    </location>
    <ligand>
        <name>FMN</name>
        <dbReference type="ChEBI" id="CHEBI:58210"/>
    </ligand>
</feature>
<dbReference type="InterPro" id="IPR013785">
    <property type="entry name" value="Aldolase_TIM"/>
</dbReference>
<dbReference type="PIRSF" id="PIRSF000164">
    <property type="entry name" value="DHO_oxidase"/>
    <property type="match status" value="1"/>
</dbReference>
<keyword evidence="14" id="KW-1185">Reference proteome</keyword>
<evidence type="ECO:0000256" key="11">
    <source>
        <dbReference type="HAMAP-Rule" id="MF_00225"/>
    </source>
</evidence>
<comment type="subunit">
    <text evidence="11">Monomer.</text>
</comment>
<evidence type="ECO:0000256" key="8">
    <source>
        <dbReference type="ARBA" id="ARBA00023002"/>
    </source>
</evidence>
<feature type="binding site" evidence="11">
    <location>
        <position position="242"/>
    </location>
    <ligand>
        <name>FMN</name>
        <dbReference type="ChEBI" id="CHEBI:58210"/>
    </ligand>
</feature>
<evidence type="ECO:0000256" key="7">
    <source>
        <dbReference type="ARBA" id="ARBA00022975"/>
    </source>
</evidence>
<dbReference type="EC" id="1.3.5.2" evidence="11"/>
<gene>
    <name evidence="11" type="primary">pyrD</name>
    <name evidence="13" type="ORF">GPA24_08840</name>
</gene>
<feature type="binding site" evidence="11">
    <location>
        <position position="265"/>
    </location>
    <ligand>
        <name>FMN</name>
        <dbReference type="ChEBI" id="CHEBI:58210"/>
    </ligand>
</feature>
<feature type="binding site" evidence="11">
    <location>
        <position position="214"/>
    </location>
    <ligand>
        <name>FMN</name>
        <dbReference type="ChEBI" id="CHEBI:58210"/>
    </ligand>
</feature>
<dbReference type="NCBIfam" id="NF003652">
    <property type="entry name" value="PRK05286.2-5"/>
    <property type="match status" value="1"/>
</dbReference>
<dbReference type="GO" id="GO:0106430">
    <property type="term" value="F:dihydroorotate dehydrogenase (quinone) activity"/>
    <property type="evidence" value="ECO:0007669"/>
    <property type="project" value="UniProtKB-EC"/>
</dbReference>
<comment type="subcellular location">
    <subcellularLocation>
        <location evidence="11">Cell membrane</location>
        <topology evidence="11">Peripheral membrane protein</topology>
    </subcellularLocation>
    <subcellularLocation>
        <location evidence="2">Membrane</location>
    </subcellularLocation>
</comment>
<dbReference type="RefSeq" id="WP_169202293.1">
    <property type="nucleotide sequence ID" value="NZ_CP059467.1"/>
</dbReference>
<proteinExistence type="inferred from homology"/>
<dbReference type="NCBIfam" id="TIGR01036">
    <property type="entry name" value="pyrD_sub2"/>
    <property type="match status" value="1"/>
</dbReference>
<feature type="binding site" evidence="11">
    <location>
        <begin position="59"/>
        <end position="63"/>
    </location>
    <ligand>
        <name>FMN</name>
        <dbReference type="ChEBI" id="CHEBI:58210"/>
    </ligand>
</feature>
<feature type="binding site" evidence="11">
    <location>
        <position position="83"/>
    </location>
    <ligand>
        <name>FMN</name>
        <dbReference type="ChEBI" id="CHEBI:58210"/>
    </ligand>
</feature>
<dbReference type="EMBL" id="WTVP01000019">
    <property type="protein sequence ID" value="NMG15646.1"/>
    <property type="molecule type" value="Genomic_DNA"/>
</dbReference>
<comment type="similarity">
    <text evidence="4 11">Belongs to the dihydroorotate dehydrogenase family. Type 2 subfamily.</text>
</comment>
<reference evidence="13 14" key="1">
    <citation type="submission" date="2019-12" db="EMBL/GenBank/DDBJ databases">
        <title>Comparative genomics gives insights into the taxonomy of the Azoarcus-Aromatoleum group and reveals separate origins of nif in the plant-associated Azoarcus and non-plant-associated Aromatoleum sub-groups.</title>
        <authorList>
            <person name="Lafos M."/>
            <person name="Maluk M."/>
            <person name="Batista M."/>
            <person name="Junghare M."/>
            <person name="Carmona M."/>
            <person name="Faoro H."/>
            <person name="Cruz L.M."/>
            <person name="Battistoni F."/>
            <person name="De Souza E."/>
            <person name="Pedrosa F."/>
            <person name="Chen W.-M."/>
            <person name="Poole P.S."/>
            <person name="Dixon R.A."/>
            <person name="James E.K."/>
        </authorList>
    </citation>
    <scope>NUCLEOTIDE SEQUENCE [LARGE SCALE GENOMIC DNA]</scope>
    <source>
        <strain evidence="13 14">PbN1</strain>
    </source>
</reference>
<evidence type="ECO:0000256" key="3">
    <source>
        <dbReference type="ARBA" id="ARBA00005161"/>
    </source>
</evidence>
<sequence>MLYDIARPLLFSLDPETAHEFSLAALHFFGRVLPAGTPAESDPVDVMGLRFPNRIGLAAGLDKNGEAIDGLARLGFGFLEIGTITPRPQPGNPRPRMFRLPEVRGIINRMGFNNHGVDALVANVKAAKYRGILGINIGKNFDTPIERAADDYLACLDKVYALASYVTVNISSPNTKNLRQLQGESELDELLGRLKARQQQLADRHGRYVPLTLKIAPDLEPPQVINIADALRRHRIDGVIATNTTIARDKVQGVRYAEQQGGLSGAPVFEASTAVVAQLARALAGELPIIAAGGVLDGRSARAKLAAGASLVQVYSGLIYRGPSLIGECVRATTDFADSGRAAASASSGA</sequence>
<evidence type="ECO:0000256" key="4">
    <source>
        <dbReference type="ARBA" id="ARBA00005359"/>
    </source>
</evidence>
<keyword evidence="11" id="KW-1003">Cell membrane</keyword>
<comment type="cofactor">
    <cofactor evidence="11">
        <name>FMN</name>
        <dbReference type="ChEBI" id="CHEBI:58210"/>
    </cofactor>
    <text evidence="11">Binds 1 FMN per subunit.</text>
</comment>
<keyword evidence="9 11" id="KW-0472">Membrane</keyword>
<dbReference type="InterPro" id="IPR001295">
    <property type="entry name" value="Dihydroorotate_DH_CS"/>
</dbReference>
<dbReference type="PANTHER" id="PTHR48109">
    <property type="entry name" value="DIHYDROOROTATE DEHYDROGENASE (QUINONE), MITOCHONDRIAL-RELATED"/>
    <property type="match status" value="1"/>
</dbReference>
<dbReference type="PANTHER" id="PTHR48109:SF4">
    <property type="entry name" value="DIHYDROOROTATE DEHYDROGENASE (QUINONE), MITOCHONDRIAL"/>
    <property type="match status" value="1"/>
</dbReference>
<comment type="function">
    <text evidence="1 11">Catalyzes the conversion of dihydroorotate to orotate with quinone as electron acceptor.</text>
</comment>
<dbReference type="HAMAP" id="MF_00225">
    <property type="entry name" value="DHO_dh_type2"/>
    <property type="match status" value="1"/>
</dbReference>
<dbReference type="NCBIfam" id="NF003645">
    <property type="entry name" value="PRK05286.1-2"/>
    <property type="match status" value="1"/>
</dbReference>
<dbReference type="InterPro" id="IPR005719">
    <property type="entry name" value="Dihydroorotate_DH_2"/>
</dbReference>
<dbReference type="Proteomes" id="UP000633943">
    <property type="component" value="Unassembled WGS sequence"/>
</dbReference>
<evidence type="ECO:0000256" key="6">
    <source>
        <dbReference type="ARBA" id="ARBA00022643"/>
    </source>
</evidence>
<dbReference type="Gene3D" id="3.20.20.70">
    <property type="entry name" value="Aldolase class I"/>
    <property type="match status" value="1"/>
</dbReference>
<feature type="binding site" evidence="11">
    <location>
        <position position="174"/>
    </location>
    <ligand>
        <name>substrate</name>
    </ligand>
</feature>
<feature type="binding site" evidence="11">
    <location>
        <begin position="315"/>
        <end position="316"/>
    </location>
    <ligand>
        <name>FMN</name>
        <dbReference type="ChEBI" id="CHEBI:58210"/>
    </ligand>
</feature>
<dbReference type="CDD" id="cd04738">
    <property type="entry name" value="DHOD_2_like"/>
    <property type="match status" value="1"/>
</dbReference>
<dbReference type="PROSITE" id="PS00911">
    <property type="entry name" value="DHODEHASE_1"/>
    <property type="match status" value="1"/>
</dbReference>
<feature type="binding site" evidence="11">
    <location>
        <position position="63"/>
    </location>
    <ligand>
        <name>substrate</name>
    </ligand>
</feature>
<comment type="caution">
    <text evidence="13">The sequence shown here is derived from an EMBL/GenBank/DDBJ whole genome shotgun (WGS) entry which is preliminary data.</text>
</comment>
<keyword evidence="6 11" id="KW-0288">FMN</keyword>
<dbReference type="PROSITE" id="PS00912">
    <property type="entry name" value="DHODEHASE_2"/>
    <property type="match status" value="1"/>
</dbReference>
<evidence type="ECO:0000313" key="14">
    <source>
        <dbReference type="Proteomes" id="UP000633943"/>
    </source>
</evidence>
<evidence type="ECO:0000313" key="13">
    <source>
        <dbReference type="EMBL" id="NMG15646.1"/>
    </source>
</evidence>
<evidence type="ECO:0000259" key="12">
    <source>
        <dbReference type="Pfam" id="PF01180"/>
    </source>
</evidence>
<evidence type="ECO:0000256" key="2">
    <source>
        <dbReference type="ARBA" id="ARBA00004370"/>
    </source>
</evidence>
<comment type="pathway">
    <text evidence="3 11">Pyrimidine metabolism; UMP biosynthesis via de novo pathway; orotate from (S)-dihydroorotate (quinone route): step 1/1.</text>
</comment>
<keyword evidence="5 11" id="KW-0285">Flavoprotein</keyword>
<organism evidence="13 14">
    <name type="scientific">Aromatoleum bremense</name>
    <dbReference type="NCBI Taxonomy" id="76115"/>
    <lineage>
        <taxon>Bacteria</taxon>
        <taxon>Pseudomonadati</taxon>
        <taxon>Pseudomonadota</taxon>
        <taxon>Betaproteobacteria</taxon>
        <taxon>Rhodocyclales</taxon>
        <taxon>Rhodocyclaceae</taxon>
        <taxon>Aromatoleum</taxon>
    </lineage>
</organism>
<evidence type="ECO:0000256" key="9">
    <source>
        <dbReference type="ARBA" id="ARBA00023136"/>
    </source>
</evidence>
<dbReference type="InterPro" id="IPR012135">
    <property type="entry name" value="Dihydroorotate_DH_1_2"/>
</dbReference>
<feature type="binding site" evidence="11">
    <location>
        <begin position="243"/>
        <end position="244"/>
    </location>
    <ligand>
        <name>substrate</name>
    </ligand>
</feature>
<comment type="catalytic activity">
    <reaction evidence="10 11">
        <text>(S)-dihydroorotate + a quinone = orotate + a quinol</text>
        <dbReference type="Rhea" id="RHEA:30187"/>
        <dbReference type="ChEBI" id="CHEBI:24646"/>
        <dbReference type="ChEBI" id="CHEBI:30839"/>
        <dbReference type="ChEBI" id="CHEBI:30864"/>
        <dbReference type="ChEBI" id="CHEBI:132124"/>
        <dbReference type="EC" id="1.3.5.2"/>
    </reaction>
</comment>
<name>A0ABX1NVI0_9RHOO</name>
<feature type="binding site" evidence="11">
    <location>
        <begin position="108"/>
        <end position="112"/>
    </location>
    <ligand>
        <name>substrate</name>
    </ligand>
</feature>
<evidence type="ECO:0000256" key="1">
    <source>
        <dbReference type="ARBA" id="ARBA00003125"/>
    </source>
</evidence>
<dbReference type="InterPro" id="IPR050074">
    <property type="entry name" value="DHO_dehydrogenase"/>
</dbReference>
<dbReference type="SUPFAM" id="SSF51395">
    <property type="entry name" value="FMN-linked oxidoreductases"/>
    <property type="match status" value="1"/>
</dbReference>
<dbReference type="InterPro" id="IPR005720">
    <property type="entry name" value="Dihydroorotate_DH_cat"/>
</dbReference>
<evidence type="ECO:0000256" key="5">
    <source>
        <dbReference type="ARBA" id="ARBA00022630"/>
    </source>
</evidence>
<feature type="active site" description="Nucleophile" evidence="11">
    <location>
        <position position="172"/>
    </location>
</feature>
<feature type="binding site" evidence="11">
    <location>
        <position position="294"/>
    </location>
    <ligand>
        <name>FMN</name>
        <dbReference type="ChEBI" id="CHEBI:58210"/>
    </ligand>
</feature>
<evidence type="ECO:0000256" key="10">
    <source>
        <dbReference type="ARBA" id="ARBA00048639"/>
    </source>
</evidence>
<dbReference type="Pfam" id="PF01180">
    <property type="entry name" value="DHO_dh"/>
    <property type="match status" value="1"/>
</dbReference>
<feature type="binding site" evidence="11">
    <location>
        <position position="169"/>
    </location>
    <ligand>
        <name>substrate</name>
    </ligand>
</feature>